<protein>
    <submittedName>
        <fullName evidence="1">Uncharacterized protein</fullName>
    </submittedName>
</protein>
<sequence>MYQDFLIPDNQLSRILARYSFHCNNDNTHFQTRLDRNVSLTLNNLFRHCNMCIYLLNSRSRHNHTLLILLLIPDLMDRCNPRSRSLSFALPHLSRHDNHTNIRLRRLYPRYLTLDNLFCHIPDSRNFRYNNDNTHCRMYPRLLKLLTLNNVSRHCNMYTR</sequence>
<organism evidence="1 2">
    <name type="scientific">Candidatus Omnitrophus magneticus</name>
    <dbReference type="NCBI Taxonomy" id="1609969"/>
    <lineage>
        <taxon>Bacteria</taxon>
        <taxon>Pseudomonadati</taxon>
        <taxon>Candidatus Omnitrophota</taxon>
        <taxon>Candidatus Omnitrophus</taxon>
    </lineage>
</organism>
<dbReference type="Proteomes" id="UP000033428">
    <property type="component" value="Unassembled WGS sequence"/>
</dbReference>
<name>A0A0F0CRY4_9BACT</name>
<evidence type="ECO:0000313" key="2">
    <source>
        <dbReference type="Proteomes" id="UP000033428"/>
    </source>
</evidence>
<dbReference type="EMBL" id="JYNY01000394">
    <property type="protein sequence ID" value="KJJ84180.1"/>
    <property type="molecule type" value="Genomic_DNA"/>
</dbReference>
<comment type="caution">
    <text evidence="1">The sequence shown here is derived from an EMBL/GenBank/DDBJ whole genome shotgun (WGS) entry which is preliminary data.</text>
</comment>
<proteinExistence type="predicted"/>
<reference evidence="1 2" key="1">
    <citation type="submission" date="2015-02" db="EMBL/GenBank/DDBJ databases">
        <title>Single-cell genomics of uncultivated deep-branching MTB reveals a conserved set of magnetosome genes.</title>
        <authorList>
            <person name="Kolinko S."/>
            <person name="Richter M."/>
            <person name="Glockner F.O."/>
            <person name="Brachmann A."/>
            <person name="Schuler D."/>
        </authorList>
    </citation>
    <scope>NUCLEOTIDE SEQUENCE [LARGE SCALE GENOMIC DNA]</scope>
    <source>
        <strain evidence="1">SKK-01</strain>
    </source>
</reference>
<accession>A0A0F0CRY4</accession>
<dbReference type="AlphaFoldDB" id="A0A0F0CRY4"/>
<evidence type="ECO:0000313" key="1">
    <source>
        <dbReference type="EMBL" id="KJJ84180.1"/>
    </source>
</evidence>
<keyword evidence="2" id="KW-1185">Reference proteome</keyword>
<gene>
    <name evidence="1" type="ORF">OMAG_001952</name>
</gene>